<dbReference type="InterPro" id="IPR004437">
    <property type="entry name" value="ParB/RepB/Spo0J"/>
</dbReference>
<protein>
    <submittedName>
        <fullName evidence="4">ParB/RepB/Spo0J family partition protein</fullName>
    </submittedName>
</protein>
<dbReference type="SUPFAM" id="SSF109709">
    <property type="entry name" value="KorB DNA-binding domain-like"/>
    <property type="match status" value="1"/>
</dbReference>
<dbReference type="SMART" id="SM00470">
    <property type="entry name" value="ParB"/>
    <property type="match status" value="1"/>
</dbReference>
<dbReference type="Gene3D" id="1.10.10.2830">
    <property type="match status" value="1"/>
</dbReference>
<comment type="similarity">
    <text evidence="1">Belongs to the ParB family.</text>
</comment>
<dbReference type="Pfam" id="PF02195">
    <property type="entry name" value="ParB_N"/>
    <property type="match status" value="1"/>
</dbReference>
<dbReference type="InterPro" id="IPR003115">
    <property type="entry name" value="ParB_N"/>
</dbReference>
<dbReference type="GO" id="GO:0005694">
    <property type="term" value="C:chromosome"/>
    <property type="evidence" value="ECO:0007669"/>
    <property type="project" value="TreeGrafter"/>
</dbReference>
<reference evidence="4 5" key="1">
    <citation type="submission" date="2020-04" db="EMBL/GenBank/DDBJ databases">
        <title>Description of novel Gluconacetobacter.</title>
        <authorList>
            <person name="Sombolestani A."/>
        </authorList>
    </citation>
    <scope>NUCLEOTIDE SEQUENCE [LARGE SCALE GENOMIC DNA]</scope>
    <source>
        <strain evidence="4 5">LMG 22058</strain>
    </source>
</reference>
<proteinExistence type="inferred from homology"/>
<evidence type="ECO:0000313" key="4">
    <source>
        <dbReference type="EMBL" id="MBB2199901.1"/>
    </source>
</evidence>
<accession>A0A7W4PMJ9</accession>
<evidence type="ECO:0000313" key="5">
    <source>
        <dbReference type="Proteomes" id="UP000530320"/>
    </source>
</evidence>
<dbReference type="SUPFAM" id="SSF110849">
    <property type="entry name" value="ParB/Sulfiredoxin"/>
    <property type="match status" value="1"/>
</dbReference>
<dbReference type="GO" id="GO:0003677">
    <property type="term" value="F:DNA binding"/>
    <property type="evidence" value="ECO:0007669"/>
    <property type="project" value="InterPro"/>
</dbReference>
<evidence type="ECO:0000256" key="1">
    <source>
        <dbReference type="ARBA" id="ARBA00006295"/>
    </source>
</evidence>
<dbReference type="Gene3D" id="3.90.1530.30">
    <property type="match status" value="1"/>
</dbReference>
<dbReference type="PANTHER" id="PTHR33375">
    <property type="entry name" value="CHROMOSOME-PARTITIONING PROTEIN PARB-RELATED"/>
    <property type="match status" value="1"/>
</dbReference>
<comment type="caution">
    <text evidence="4">The sequence shown here is derived from an EMBL/GenBank/DDBJ whole genome shotgun (WGS) entry which is preliminary data.</text>
</comment>
<feature type="domain" description="ParB-like N-terminal" evidence="3">
    <location>
        <begin position="6"/>
        <end position="97"/>
    </location>
</feature>
<dbReference type="Proteomes" id="UP000530320">
    <property type="component" value="Unassembled WGS sequence"/>
</dbReference>
<dbReference type="AlphaFoldDB" id="A0A7W4PMJ9"/>
<organism evidence="4 5">
    <name type="scientific">Gluconacetobacter dulcium</name>
    <dbReference type="NCBI Taxonomy" id="2729096"/>
    <lineage>
        <taxon>Bacteria</taxon>
        <taxon>Pseudomonadati</taxon>
        <taxon>Pseudomonadota</taxon>
        <taxon>Alphaproteobacteria</taxon>
        <taxon>Acetobacterales</taxon>
        <taxon>Acetobacteraceae</taxon>
        <taxon>Gluconacetobacter</taxon>
    </lineage>
</organism>
<dbReference type="InterPro" id="IPR036086">
    <property type="entry name" value="ParB/Sulfiredoxin_sf"/>
</dbReference>
<sequence>MTNELRDVDPRKLIPNPNNPRTSAPDENKDRRFALNIQVVGVLQPPVVREQGDGTLMIVYGHRRVRCAIMAKQKTIQVIVKRGDETLDDLAAGSENMMRADMSLPDQWRYVDRMRREKNLTERQLCKALMVTPAYLKRLSMLAGLHPPILDAIELDCGPAERELRVIARAPADEQRAAWAEVWAETTEDGADPADYRMTKEEGEGFDWWDFAHALEHTQFFARDAAFDDALARKHGIAWEEDLFAEGGQDNRYTVDRERYASAQRAWIETQLGEDDVIITSYENGHPRFEEGMRRLWHGEEGPRAFYLDSRTLKVGYVFFERYTVQSAGNPDEAFSASTPPAPKARADISGTGEKMVGEIRTRALHTALDAACADAEPWDLVGALLLALCGRNVTVQGDRTGGYEVRSARETAAATLFPEGVLVRDPALLRTHTMAVLKSIANCDVSMHSGSGISAQLLGVMFDADARMPNMAFDEFLKTFSKPGITKAVEAEGLPGQATSKLMRAALIAHVGEGRWVPEAVGFAQSTTVWREQLVNAAHASARLPAASDDEGDDLGDEQADAAMEAGDPAIDEDTTSQGSNAACEGAAMEEGETKGGFAVLEERLREEFAATPEGREHFDSHVAFVRAA</sequence>
<gene>
    <name evidence="4" type="ORF">HLH44_21185</name>
</gene>
<name>A0A7W4PMJ9_9PROT</name>
<feature type="compositionally biased region" description="Basic and acidic residues" evidence="2">
    <location>
        <begin position="1"/>
        <end position="12"/>
    </location>
</feature>
<dbReference type="PANTHER" id="PTHR33375:SF1">
    <property type="entry name" value="CHROMOSOME-PARTITIONING PROTEIN PARB-RELATED"/>
    <property type="match status" value="1"/>
</dbReference>
<dbReference type="InterPro" id="IPR050336">
    <property type="entry name" value="Chromosome_partition/occlusion"/>
</dbReference>
<feature type="region of interest" description="Disordered" evidence="2">
    <location>
        <begin position="1"/>
        <end position="30"/>
    </location>
</feature>
<dbReference type="GO" id="GO:0007059">
    <property type="term" value="P:chromosome segregation"/>
    <property type="evidence" value="ECO:0007669"/>
    <property type="project" value="TreeGrafter"/>
</dbReference>
<evidence type="ECO:0000256" key="2">
    <source>
        <dbReference type="SAM" id="MobiDB-lite"/>
    </source>
</evidence>
<feature type="region of interest" description="Disordered" evidence="2">
    <location>
        <begin position="570"/>
        <end position="599"/>
    </location>
</feature>
<dbReference type="NCBIfam" id="TIGR00180">
    <property type="entry name" value="parB_part"/>
    <property type="match status" value="1"/>
</dbReference>
<evidence type="ECO:0000259" key="3">
    <source>
        <dbReference type="SMART" id="SM00470"/>
    </source>
</evidence>
<dbReference type="EMBL" id="JABEQP010000040">
    <property type="protein sequence ID" value="MBB2199901.1"/>
    <property type="molecule type" value="Genomic_DNA"/>
</dbReference>
<dbReference type="RefSeq" id="WP_183010792.1">
    <property type="nucleotide sequence ID" value="NZ_JABEQP010000040.1"/>
</dbReference>